<proteinExistence type="predicted"/>
<protein>
    <submittedName>
        <fullName evidence="2">Uncharacterized protein</fullName>
    </submittedName>
</protein>
<gene>
    <name evidence="2" type="ORF">Tci_867999</name>
</gene>
<reference evidence="2" key="1">
    <citation type="journal article" date="2019" name="Sci. Rep.">
        <title>Draft genome of Tanacetum cinerariifolium, the natural source of mosquito coil.</title>
        <authorList>
            <person name="Yamashiro T."/>
            <person name="Shiraishi A."/>
            <person name="Satake H."/>
            <person name="Nakayama K."/>
        </authorList>
    </citation>
    <scope>NUCLEOTIDE SEQUENCE</scope>
</reference>
<organism evidence="2">
    <name type="scientific">Tanacetum cinerariifolium</name>
    <name type="common">Dalmatian daisy</name>
    <name type="synonym">Chrysanthemum cinerariifolium</name>
    <dbReference type="NCBI Taxonomy" id="118510"/>
    <lineage>
        <taxon>Eukaryota</taxon>
        <taxon>Viridiplantae</taxon>
        <taxon>Streptophyta</taxon>
        <taxon>Embryophyta</taxon>
        <taxon>Tracheophyta</taxon>
        <taxon>Spermatophyta</taxon>
        <taxon>Magnoliopsida</taxon>
        <taxon>eudicotyledons</taxon>
        <taxon>Gunneridae</taxon>
        <taxon>Pentapetalae</taxon>
        <taxon>asterids</taxon>
        <taxon>campanulids</taxon>
        <taxon>Asterales</taxon>
        <taxon>Asteraceae</taxon>
        <taxon>Asteroideae</taxon>
        <taxon>Anthemideae</taxon>
        <taxon>Anthemidinae</taxon>
        <taxon>Tanacetum</taxon>
    </lineage>
</organism>
<dbReference type="EMBL" id="BKCJ011157859">
    <property type="protein sequence ID" value="GFC96029.1"/>
    <property type="molecule type" value="Genomic_DNA"/>
</dbReference>
<dbReference type="AlphaFoldDB" id="A0A699SEC6"/>
<feature type="region of interest" description="Disordered" evidence="1">
    <location>
        <begin position="1"/>
        <end position="31"/>
    </location>
</feature>
<comment type="caution">
    <text evidence="2">The sequence shown here is derived from an EMBL/GenBank/DDBJ whole genome shotgun (WGS) entry which is preliminary data.</text>
</comment>
<name>A0A699SEC6_TANCI</name>
<evidence type="ECO:0000313" key="2">
    <source>
        <dbReference type="EMBL" id="GFC96029.1"/>
    </source>
</evidence>
<evidence type="ECO:0000256" key="1">
    <source>
        <dbReference type="SAM" id="MobiDB-lite"/>
    </source>
</evidence>
<accession>A0A699SEC6</accession>
<sequence length="102" mass="10754">MAAIDCDRQSTVAVNDGGPPLTTVGPSPDHLSMVVNRQSIGGSGRVMGRFRSGNEPGQVGSWVGSVSGPPRGLLRECHVAQAYNSHPWQAWGSNLRPCGFKP</sequence>